<evidence type="ECO:0000313" key="2">
    <source>
        <dbReference type="EMBL" id="MFH4979552.1"/>
    </source>
</evidence>
<dbReference type="PANTHER" id="PTHR12654">
    <property type="entry name" value="BILE ACID BETA-GLUCOSIDASE-RELATED"/>
    <property type="match status" value="1"/>
</dbReference>
<protein>
    <recommendedName>
        <fullName evidence="1">Glycosyl-hydrolase family 116 N-terminal domain-containing protein</fullName>
    </recommendedName>
</protein>
<keyword evidence="3" id="KW-1185">Reference proteome</keyword>
<evidence type="ECO:0000259" key="1">
    <source>
        <dbReference type="Pfam" id="PF12215"/>
    </source>
</evidence>
<dbReference type="Pfam" id="PF12215">
    <property type="entry name" value="Glyco_hydr_116N"/>
    <property type="match status" value="1"/>
</dbReference>
<sequence length="147" mass="16894">MYQPKYGCFSSKNIRDQIPVEDRTPSTRLTFRQICDFFPFACRLVFYWLKSRAGWKILPINPFRPLKYKPYYGVPCDAIGCGSIGRDSRGAICKFGLCSGLVEQQVGPLRGDQFIIRINKHDNDDNCPMVYQKVLSAVPLNDNHDKH</sequence>
<name>A0ABD6ESM7_9BILA</name>
<dbReference type="PANTHER" id="PTHR12654:SF2">
    <property type="entry name" value="NON-LYSOSOMAL GLUCOSYLCERAMIDASE"/>
    <property type="match status" value="1"/>
</dbReference>
<proteinExistence type="predicted"/>
<gene>
    <name evidence="2" type="ORF">AB6A40_006261</name>
</gene>
<comment type="caution">
    <text evidence="2">The sequence shown here is derived from an EMBL/GenBank/DDBJ whole genome shotgun (WGS) entry which is preliminary data.</text>
</comment>
<dbReference type="AlphaFoldDB" id="A0ABD6ESM7"/>
<dbReference type="InterPro" id="IPR052566">
    <property type="entry name" value="Non-lysos_glucosylceramidase"/>
</dbReference>
<dbReference type="Proteomes" id="UP001608902">
    <property type="component" value="Unassembled WGS sequence"/>
</dbReference>
<feature type="domain" description="Glycosyl-hydrolase family 116 N-terminal" evidence="1">
    <location>
        <begin position="73"/>
        <end position="137"/>
    </location>
</feature>
<accession>A0ABD6ESM7</accession>
<dbReference type="InterPro" id="IPR024462">
    <property type="entry name" value="GH116_N"/>
</dbReference>
<organism evidence="2 3">
    <name type="scientific">Gnathostoma spinigerum</name>
    <dbReference type="NCBI Taxonomy" id="75299"/>
    <lineage>
        <taxon>Eukaryota</taxon>
        <taxon>Metazoa</taxon>
        <taxon>Ecdysozoa</taxon>
        <taxon>Nematoda</taxon>
        <taxon>Chromadorea</taxon>
        <taxon>Rhabditida</taxon>
        <taxon>Spirurina</taxon>
        <taxon>Gnathostomatomorpha</taxon>
        <taxon>Gnathostomatoidea</taxon>
        <taxon>Gnathostomatidae</taxon>
        <taxon>Gnathostoma</taxon>
    </lineage>
</organism>
<dbReference type="EMBL" id="JBGFUD010004331">
    <property type="protein sequence ID" value="MFH4979552.1"/>
    <property type="molecule type" value="Genomic_DNA"/>
</dbReference>
<reference evidence="2 3" key="1">
    <citation type="submission" date="2024-08" db="EMBL/GenBank/DDBJ databases">
        <title>Gnathostoma spinigerum genome.</title>
        <authorList>
            <person name="Gonzalez-Bertolin B."/>
            <person name="Monzon S."/>
            <person name="Zaballos A."/>
            <person name="Jimenez P."/>
            <person name="Dekumyoy P."/>
            <person name="Varona S."/>
            <person name="Cuesta I."/>
            <person name="Sumanam S."/>
            <person name="Adisakwattana P."/>
            <person name="Gasser R.B."/>
            <person name="Hernandez-Gonzalez A."/>
            <person name="Young N.D."/>
            <person name="Perteguer M.J."/>
        </authorList>
    </citation>
    <scope>NUCLEOTIDE SEQUENCE [LARGE SCALE GENOMIC DNA]</scope>
    <source>
        <strain evidence="2">AL3</strain>
        <tissue evidence="2">Liver</tissue>
    </source>
</reference>
<evidence type="ECO:0000313" key="3">
    <source>
        <dbReference type="Proteomes" id="UP001608902"/>
    </source>
</evidence>